<dbReference type="Pfam" id="PF19450">
    <property type="entry name" value="DUF5988"/>
    <property type="match status" value="1"/>
</dbReference>
<gene>
    <name evidence="1" type="ORF">EWH70_02030</name>
</gene>
<dbReference type="OrthoDB" id="3402203at2"/>
<accession>A0A4Q7JEI0</accession>
<reference evidence="1 2" key="1">
    <citation type="submission" date="2019-02" db="EMBL/GenBank/DDBJ databases">
        <title>Draft genome sequence of Amycolatopsis sp. 8-3EHSu isolated from roots of Suaeda maritima.</title>
        <authorList>
            <person name="Duangmal K."/>
            <person name="Chantavorakit T."/>
        </authorList>
    </citation>
    <scope>NUCLEOTIDE SEQUENCE [LARGE SCALE GENOMIC DNA]</scope>
    <source>
        <strain evidence="1 2">8-3EHSu</strain>
    </source>
</reference>
<comment type="caution">
    <text evidence="1">The sequence shown here is derived from an EMBL/GenBank/DDBJ whole genome shotgun (WGS) entry which is preliminary data.</text>
</comment>
<dbReference type="InterPro" id="IPR046030">
    <property type="entry name" value="DUF5988"/>
</dbReference>
<evidence type="ECO:0000313" key="2">
    <source>
        <dbReference type="Proteomes" id="UP000292003"/>
    </source>
</evidence>
<dbReference type="AlphaFoldDB" id="A0A4Q7JEI0"/>
<proteinExistence type="predicted"/>
<dbReference type="EMBL" id="SFCC01000001">
    <property type="protein sequence ID" value="RZQ65877.1"/>
    <property type="molecule type" value="Genomic_DNA"/>
</dbReference>
<name>A0A4Q7JEI0_9PSEU</name>
<evidence type="ECO:0000313" key="1">
    <source>
        <dbReference type="EMBL" id="RZQ65877.1"/>
    </source>
</evidence>
<dbReference type="RefSeq" id="WP_130473446.1">
    <property type="nucleotide sequence ID" value="NZ_SFCC01000001.1"/>
</dbReference>
<sequence>MSTRIYLSGGPGYLSLAPVVDVEHLAEEIKLAFGAGYEHFAYHGRSRRIGAETLPEYTWCGRTKIAE</sequence>
<dbReference type="Proteomes" id="UP000292003">
    <property type="component" value="Unassembled WGS sequence"/>
</dbReference>
<protein>
    <submittedName>
        <fullName evidence="1">Uncharacterized protein</fullName>
    </submittedName>
</protein>
<organism evidence="1 2">
    <name type="scientific">Amycolatopsis suaedae</name>
    <dbReference type="NCBI Taxonomy" id="2510978"/>
    <lineage>
        <taxon>Bacteria</taxon>
        <taxon>Bacillati</taxon>
        <taxon>Actinomycetota</taxon>
        <taxon>Actinomycetes</taxon>
        <taxon>Pseudonocardiales</taxon>
        <taxon>Pseudonocardiaceae</taxon>
        <taxon>Amycolatopsis</taxon>
    </lineage>
</organism>
<keyword evidence="2" id="KW-1185">Reference proteome</keyword>